<proteinExistence type="predicted"/>
<keyword evidence="2" id="KW-1185">Reference proteome</keyword>
<sequence>MLITHQQIPLRRWILNKSVGLSSVFARNYSSLPPRKSYHANLSPISLLWNTKVSPTFKYCSLIAILSISMSHIHPNIIVTVGPPVLLGSWYLYSKWMKLQYATETEKLIPKSKKEFNSKDNDIIIKKYNEAEISNVVNGIDNEFDNFKRQVVDIIERRIIDYIISNEDQRNDMFSLFIDENKQVSIKLSENDIETFILSSASVPDFDSIEDNEASLSQSERKFQDFIKLSLPFFSSKDTSNRKRLGTIECYLLEMSNTQETDHIKYKILIEISPYKWFVTSKEKLSIKYIEGEGVYNSKMFNEAKKSKESEDQDDEEITVNI</sequence>
<dbReference type="HOGENOM" id="CLU_075125_0_0_1"/>
<accession>Q6BQQ1</accession>
<evidence type="ECO:0000313" key="1">
    <source>
        <dbReference type="EMBL" id="CAG87685.2"/>
    </source>
</evidence>
<organism evidence="1 2">
    <name type="scientific">Debaryomyces hansenii (strain ATCC 36239 / CBS 767 / BCRC 21394 / JCM 1990 / NBRC 0083 / IGC 2968)</name>
    <name type="common">Yeast</name>
    <name type="synonym">Torulaspora hansenii</name>
    <dbReference type="NCBI Taxonomy" id="284592"/>
    <lineage>
        <taxon>Eukaryota</taxon>
        <taxon>Fungi</taxon>
        <taxon>Dikarya</taxon>
        <taxon>Ascomycota</taxon>
        <taxon>Saccharomycotina</taxon>
        <taxon>Pichiomycetes</taxon>
        <taxon>Debaryomycetaceae</taxon>
        <taxon>Debaryomyces</taxon>
    </lineage>
</organism>
<dbReference type="eggNOG" id="ENOG502RQ2X">
    <property type="taxonomic scope" value="Eukaryota"/>
</dbReference>
<dbReference type="Proteomes" id="UP000000599">
    <property type="component" value="Chromosome E"/>
</dbReference>
<dbReference type="GeneID" id="2902400"/>
<dbReference type="RefSeq" id="XP_459469.2">
    <property type="nucleotide sequence ID" value="XM_459469.1"/>
</dbReference>
<dbReference type="OMA" id="HPRYYIT"/>
<dbReference type="InParanoid" id="Q6BQQ1"/>
<gene>
    <name evidence="1" type="ordered locus">DEHA2E03278g</name>
</gene>
<protein>
    <submittedName>
        <fullName evidence="1">DEHA2E03278p</fullName>
    </submittedName>
</protein>
<dbReference type="STRING" id="284592.Q6BQQ1"/>
<reference evidence="1 2" key="1">
    <citation type="journal article" date="2004" name="Nature">
        <title>Genome evolution in yeasts.</title>
        <authorList>
            <consortium name="Genolevures"/>
            <person name="Dujon B."/>
            <person name="Sherman D."/>
            <person name="Fischer G."/>
            <person name="Durrens P."/>
            <person name="Casaregola S."/>
            <person name="Lafontaine I."/>
            <person name="de Montigny J."/>
            <person name="Marck C."/>
            <person name="Neuveglise C."/>
            <person name="Talla E."/>
            <person name="Goffard N."/>
            <person name="Frangeul L."/>
            <person name="Aigle M."/>
            <person name="Anthouard V."/>
            <person name="Babour A."/>
            <person name="Barbe V."/>
            <person name="Barnay S."/>
            <person name="Blanchin S."/>
            <person name="Beckerich J.M."/>
            <person name="Beyne E."/>
            <person name="Bleykasten C."/>
            <person name="Boisrame A."/>
            <person name="Boyer J."/>
            <person name="Cattolico L."/>
            <person name="Confanioleri F."/>
            <person name="de Daruvar A."/>
            <person name="Despons L."/>
            <person name="Fabre E."/>
            <person name="Fairhead C."/>
            <person name="Ferry-Dumazet H."/>
            <person name="Groppi A."/>
            <person name="Hantraye F."/>
            <person name="Hennequin C."/>
            <person name="Jauniaux N."/>
            <person name="Joyet P."/>
            <person name="Kachouri R."/>
            <person name="Kerrest A."/>
            <person name="Koszul R."/>
            <person name="Lemaire M."/>
            <person name="Lesur I."/>
            <person name="Ma L."/>
            <person name="Muller H."/>
            <person name="Nicaud J.M."/>
            <person name="Nikolski M."/>
            <person name="Oztas S."/>
            <person name="Ozier-Kalogeropoulos O."/>
            <person name="Pellenz S."/>
            <person name="Potier S."/>
            <person name="Richard G.F."/>
            <person name="Straub M.L."/>
            <person name="Suleau A."/>
            <person name="Swennene D."/>
            <person name="Tekaia F."/>
            <person name="Wesolowski-Louvel M."/>
            <person name="Westhof E."/>
            <person name="Wirth B."/>
            <person name="Zeniou-Meyer M."/>
            <person name="Zivanovic I."/>
            <person name="Bolotin-Fukuhara M."/>
            <person name="Thierry A."/>
            <person name="Bouchier C."/>
            <person name="Caudron B."/>
            <person name="Scarpelli C."/>
            <person name="Gaillardin C."/>
            <person name="Weissenbach J."/>
            <person name="Wincker P."/>
            <person name="Souciet J.L."/>
        </authorList>
    </citation>
    <scope>NUCLEOTIDE SEQUENCE [LARGE SCALE GENOMIC DNA]</scope>
    <source>
        <strain evidence="2">ATCC 36239 / CBS 767 / BCRC 21394 / JCM 1990 / NBRC 0083 / IGC 2968</strain>
    </source>
</reference>
<evidence type="ECO:0000313" key="2">
    <source>
        <dbReference type="Proteomes" id="UP000000599"/>
    </source>
</evidence>
<dbReference type="OrthoDB" id="4025944at2759"/>
<dbReference type="KEGG" id="dha:DEHA2E03278g"/>
<dbReference type="VEuPathDB" id="FungiDB:DEHA2E03278g"/>
<name>Q6BQQ1_DEBHA</name>
<dbReference type="EMBL" id="CR382137">
    <property type="protein sequence ID" value="CAG87685.2"/>
    <property type="molecule type" value="Genomic_DNA"/>
</dbReference>
<dbReference type="AlphaFoldDB" id="Q6BQQ1"/>